<evidence type="ECO:0000313" key="3">
    <source>
        <dbReference type="Proteomes" id="UP000838756"/>
    </source>
</evidence>
<proteinExistence type="predicted"/>
<evidence type="ECO:0000256" key="1">
    <source>
        <dbReference type="SAM" id="MobiDB-lite"/>
    </source>
</evidence>
<feature type="region of interest" description="Disordered" evidence="1">
    <location>
        <begin position="47"/>
        <end position="66"/>
    </location>
</feature>
<name>A0A8S4SBU3_9NEOP</name>
<dbReference type="Proteomes" id="UP000838756">
    <property type="component" value="Unassembled WGS sequence"/>
</dbReference>
<dbReference type="AlphaFoldDB" id="A0A8S4SBU3"/>
<keyword evidence="3" id="KW-1185">Reference proteome</keyword>
<comment type="caution">
    <text evidence="2">The sequence shown here is derived from an EMBL/GenBank/DDBJ whole genome shotgun (WGS) entry which is preliminary data.</text>
</comment>
<dbReference type="EMBL" id="CAKXAJ010025936">
    <property type="protein sequence ID" value="CAH2246586.1"/>
    <property type="molecule type" value="Genomic_DNA"/>
</dbReference>
<organism evidence="2 3">
    <name type="scientific">Pararge aegeria aegeria</name>
    <dbReference type="NCBI Taxonomy" id="348720"/>
    <lineage>
        <taxon>Eukaryota</taxon>
        <taxon>Metazoa</taxon>
        <taxon>Ecdysozoa</taxon>
        <taxon>Arthropoda</taxon>
        <taxon>Hexapoda</taxon>
        <taxon>Insecta</taxon>
        <taxon>Pterygota</taxon>
        <taxon>Neoptera</taxon>
        <taxon>Endopterygota</taxon>
        <taxon>Lepidoptera</taxon>
        <taxon>Glossata</taxon>
        <taxon>Ditrysia</taxon>
        <taxon>Papilionoidea</taxon>
        <taxon>Nymphalidae</taxon>
        <taxon>Satyrinae</taxon>
        <taxon>Satyrini</taxon>
        <taxon>Parargina</taxon>
        <taxon>Pararge</taxon>
    </lineage>
</organism>
<accession>A0A8S4SBU3</accession>
<evidence type="ECO:0000313" key="2">
    <source>
        <dbReference type="EMBL" id="CAH2246586.1"/>
    </source>
</evidence>
<protein>
    <submittedName>
        <fullName evidence="2">Jg8090 protein</fullName>
    </submittedName>
</protein>
<gene>
    <name evidence="2" type="primary">jg8090</name>
    <name evidence="2" type="ORF">PAEG_LOCUS21400</name>
</gene>
<reference evidence="2" key="1">
    <citation type="submission" date="2022-03" db="EMBL/GenBank/DDBJ databases">
        <authorList>
            <person name="Lindestad O."/>
        </authorList>
    </citation>
    <scope>NUCLEOTIDE SEQUENCE</scope>
</reference>
<sequence length="172" mass="19442">MGLTRRLRVTQRVMERAMLGVSLRDKIRNVEIRRRKAEVAMGGAHSSKEGWTLGSQGAGMSAPHWPNTSTFETSSLSVCSDSTTGSEGRFYREEAGKKLSSCSFYHSRNRSSLTNTLRCTQNRLCGIVLNNLIFKNIYPFVKIMKPSSYKAQNDGMTHVLQKSAFKWVSYEY</sequence>